<accession>A0ACC2D9S7</accession>
<dbReference type="Proteomes" id="UP001162992">
    <property type="component" value="Chromosome 7"/>
</dbReference>
<reference evidence="2" key="1">
    <citation type="journal article" date="2024" name="Proc. Natl. Acad. Sci. U.S.A.">
        <title>Extraordinary preservation of gene collinearity over three hundred million years revealed in homosporous lycophytes.</title>
        <authorList>
            <person name="Li C."/>
            <person name="Wickell D."/>
            <person name="Kuo L.Y."/>
            <person name="Chen X."/>
            <person name="Nie B."/>
            <person name="Liao X."/>
            <person name="Peng D."/>
            <person name="Ji J."/>
            <person name="Jenkins J."/>
            <person name="Williams M."/>
            <person name="Shu S."/>
            <person name="Plott C."/>
            <person name="Barry K."/>
            <person name="Rajasekar S."/>
            <person name="Grimwood J."/>
            <person name="Han X."/>
            <person name="Sun S."/>
            <person name="Hou Z."/>
            <person name="He W."/>
            <person name="Dai G."/>
            <person name="Sun C."/>
            <person name="Schmutz J."/>
            <person name="Leebens-Mack J.H."/>
            <person name="Li F.W."/>
            <person name="Wang L."/>
        </authorList>
    </citation>
    <scope>NUCLEOTIDE SEQUENCE [LARGE SCALE GENOMIC DNA]</scope>
    <source>
        <strain evidence="2">cv. PW_Plant_1</strain>
    </source>
</reference>
<proteinExistence type="predicted"/>
<keyword evidence="2" id="KW-1185">Reference proteome</keyword>
<dbReference type="EMBL" id="CM055098">
    <property type="protein sequence ID" value="KAJ7550999.1"/>
    <property type="molecule type" value="Genomic_DNA"/>
</dbReference>
<protein>
    <submittedName>
        <fullName evidence="1">Uncharacterized protein</fullName>
    </submittedName>
</protein>
<evidence type="ECO:0000313" key="2">
    <source>
        <dbReference type="Proteomes" id="UP001162992"/>
    </source>
</evidence>
<gene>
    <name evidence="1" type="ORF">O6H91_07G129000</name>
</gene>
<evidence type="ECO:0000313" key="1">
    <source>
        <dbReference type="EMBL" id="KAJ7550999.1"/>
    </source>
</evidence>
<organism evidence="1 2">
    <name type="scientific">Diphasiastrum complanatum</name>
    <name type="common">Issler's clubmoss</name>
    <name type="synonym">Lycopodium complanatum</name>
    <dbReference type="NCBI Taxonomy" id="34168"/>
    <lineage>
        <taxon>Eukaryota</taxon>
        <taxon>Viridiplantae</taxon>
        <taxon>Streptophyta</taxon>
        <taxon>Embryophyta</taxon>
        <taxon>Tracheophyta</taxon>
        <taxon>Lycopodiopsida</taxon>
        <taxon>Lycopodiales</taxon>
        <taxon>Lycopodiaceae</taxon>
        <taxon>Lycopodioideae</taxon>
        <taxon>Diphasiastrum</taxon>
    </lineage>
</organism>
<sequence length="345" mass="38320">MDNLLHLCAVATERGFDVQESARDGLEEAERFVQILSQDHALQHQDYKLTASPTISKFRKVVALLSRTGHARIRRAPRGSIGLPIVGNESTFMEGPPVFSNGEFNPIRANTVVPAFCSSVSQTHQHLKKGMASSQNSWMAISDVSGEVAHRQYQLFQERIPCTESDNRSGKPRLDLKTNIRCRPPLSSAKSFVSSLSIDDSLGSDKQLSLFQSLPSTRDSGPVSLKSKCLGNSDETGLKCGTHGRCHCSKRRKLRIKRTIRVPAVGTKPADIPHDDYSWRKYGQKPIKGSPHPRGYYKCSSIKGCPARKHVERSRDDPSMLIVTYEGEHNHSHLLSNNSALMVYS</sequence>
<comment type="caution">
    <text evidence="1">The sequence shown here is derived from an EMBL/GenBank/DDBJ whole genome shotgun (WGS) entry which is preliminary data.</text>
</comment>
<name>A0ACC2D9S7_DIPCM</name>